<name>A0ABU8LTG0_9MICO</name>
<comment type="caution">
    <text evidence="3">The sequence shown here is derived from an EMBL/GenBank/DDBJ whole genome shotgun (WGS) entry which is preliminary data.</text>
</comment>
<keyword evidence="2" id="KW-1133">Transmembrane helix</keyword>
<feature type="transmembrane region" description="Helical" evidence="2">
    <location>
        <begin position="12"/>
        <end position="31"/>
    </location>
</feature>
<dbReference type="EMBL" id="JBBDGL010000001">
    <property type="protein sequence ID" value="MEJ1155153.1"/>
    <property type="molecule type" value="Genomic_DNA"/>
</dbReference>
<feature type="region of interest" description="Disordered" evidence="1">
    <location>
        <begin position="82"/>
        <end position="109"/>
    </location>
</feature>
<evidence type="ECO:0000313" key="4">
    <source>
        <dbReference type="Proteomes" id="UP001368654"/>
    </source>
</evidence>
<evidence type="ECO:0000256" key="2">
    <source>
        <dbReference type="SAM" id="Phobius"/>
    </source>
</evidence>
<evidence type="ECO:0000313" key="3">
    <source>
        <dbReference type="EMBL" id="MEJ1155153.1"/>
    </source>
</evidence>
<protein>
    <submittedName>
        <fullName evidence="3">Uncharacterized protein</fullName>
    </submittedName>
</protein>
<evidence type="ECO:0000256" key="1">
    <source>
        <dbReference type="SAM" id="MobiDB-lite"/>
    </source>
</evidence>
<gene>
    <name evidence="3" type="ORF">WDU96_06015</name>
</gene>
<feature type="transmembrane region" description="Helical" evidence="2">
    <location>
        <begin position="51"/>
        <end position="76"/>
    </location>
</feature>
<keyword evidence="2" id="KW-0812">Transmembrane</keyword>
<accession>A0ABU8LTG0</accession>
<dbReference type="Proteomes" id="UP001368654">
    <property type="component" value="Unassembled WGS sequence"/>
</dbReference>
<organism evidence="3 4">
    <name type="scientific">Microbacterium marmarense</name>
    <dbReference type="NCBI Taxonomy" id="3122051"/>
    <lineage>
        <taxon>Bacteria</taxon>
        <taxon>Bacillati</taxon>
        <taxon>Actinomycetota</taxon>
        <taxon>Actinomycetes</taxon>
        <taxon>Micrococcales</taxon>
        <taxon>Microbacteriaceae</taxon>
        <taxon>Microbacterium</taxon>
    </lineage>
</organism>
<sequence length="189" mass="20616">MILQPHTTIASLLGVATAGVGTLYISLITTFDHSHEQEAVRQNIFVVLLPTWPIIGVALLAVMLFVATVVFSVRALPSPRSEWKRQSSRPAAPDASVATAVQSSPVPGPEVARVIRSPFWTDFDGLRAHRQIPDTRRKVTWISNGIHAGWLLGTPRGTWDVVDHEDVSVGVATTVEEGLGMLKQHLFLN</sequence>
<dbReference type="RefSeq" id="WP_337337560.1">
    <property type="nucleotide sequence ID" value="NZ_JBBDGL010000001.1"/>
</dbReference>
<keyword evidence="2" id="KW-0472">Membrane</keyword>
<proteinExistence type="predicted"/>
<reference evidence="3 4" key="1">
    <citation type="submission" date="2024-02" db="EMBL/GenBank/DDBJ databases">
        <authorList>
            <person name="Saticioglu I.B."/>
        </authorList>
    </citation>
    <scope>NUCLEOTIDE SEQUENCE [LARGE SCALE GENOMIC DNA]</scope>
    <source>
        <strain evidence="3 4">Mu-86</strain>
    </source>
</reference>
<keyword evidence="4" id="KW-1185">Reference proteome</keyword>